<evidence type="ECO:0000313" key="4">
    <source>
        <dbReference type="Proteomes" id="UP001165565"/>
    </source>
</evidence>
<dbReference type="SUPFAM" id="SSF56003">
    <property type="entry name" value="Molybdenum cofactor-binding domain"/>
    <property type="match status" value="1"/>
</dbReference>
<protein>
    <submittedName>
        <fullName evidence="3">Xanthine dehydrogenase family protein molybdopterin-binding subunit</fullName>
    </submittedName>
</protein>
<dbReference type="EMBL" id="JANFAV010000001">
    <property type="protein sequence ID" value="MCW6533845.1"/>
    <property type="molecule type" value="Genomic_DNA"/>
</dbReference>
<dbReference type="Gene3D" id="3.90.1170.50">
    <property type="entry name" value="Aldehyde oxidase/xanthine dehydrogenase, a/b hammerhead"/>
    <property type="match status" value="1"/>
</dbReference>
<feature type="domain" description="Aldehyde oxidase/xanthine dehydrogenase a/b hammerhead" evidence="2">
    <location>
        <begin position="37"/>
        <end position="142"/>
    </location>
</feature>
<dbReference type="SUPFAM" id="SSF54665">
    <property type="entry name" value="CO dehydrogenase molybdoprotein N-domain-like"/>
    <property type="match status" value="1"/>
</dbReference>
<name>A0AA41Z5D1_9SPHN</name>
<dbReference type="Proteomes" id="UP001165565">
    <property type="component" value="Unassembled WGS sequence"/>
</dbReference>
<dbReference type="Pfam" id="PF20256">
    <property type="entry name" value="MoCoBD_2"/>
    <property type="match status" value="1"/>
</dbReference>
<dbReference type="AlphaFoldDB" id="A0AA41Z5D1"/>
<dbReference type="Pfam" id="PF02738">
    <property type="entry name" value="MoCoBD_1"/>
    <property type="match status" value="1"/>
</dbReference>
<dbReference type="InterPro" id="IPR008274">
    <property type="entry name" value="AldOxase/xan_DH_MoCoBD1"/>
</dbReference>
<dbReference type="GO" id="GO:0016491">
    <property type="term" value="F:oxidoreductase activity"/>
    <property type="evidence" value="ECO:0007669"/>
    <property type="project" value="InterPro"/>
</dbReference>
<reference evidence="3" key="1">
    <citation type="submission" date="2022-06" db="EMBL/GenBank/DDBJ databases">
        <title>Sphingomonas sp. nov. isolated from rhizosphere soil of tomato.</title>
        <authorList>
            <person name="Dong H."/>
            <person name="Gao R."/>
        </authorList>
    </citation>
    <scope>NUCLEOTIDE SEQUENCE</scope>
    <source>
        <strain evidence="3">MMSM24</strain>
    </source>
</reference>
<dbReference type="Gene3D" id="3.30.365.10">
    <property type="entry name" value="Aldehyde oxidase/xanthine dehydrogenase, molybdopterin binding domain"/>
    <property type="match status" value="4"/>
</dbReference>
<dbReference type="PANTHER" id="PTHR11908">
    <property type="entry name" value="XANTHINE DEHYDROGENASE"/>
    <property type="match status" value="1"/>
</dbReference>
<accession>A0AA41Z5D1</accession>
<evidence type="ECO:0000259" key="2">
    <source>
        <dbReference type="SMART" id="SM01008"/>
    </source>
</evidence>
<gene>
    <name evidence="3" type="ORF">NEE01_03525</name>
</gene>
<feature type="region of interest" description="Disordered" evidence="1">
    <location>
        <begin position="385"/>
        <end position="404"/>
    </location>
</feature>
<comment type="caution">
    <text evidence="3">The sequence shown here is derived from an EMBL/GenBank/DDBJ whole genome shotgun (WGS) entry which is preliminary data.</text>
</comment>
<sequence>MTEYRMDEAHAGLALDRGVQGILGRPLDRIDGRAKVTGAARYALEHQPEHLVWGVAITAPVGKGSIVALDTANAEAMPGVLAIYAGDEALPRQTPVFGQDRAQPYDGTIDSWGEIVGVAIAESFEAARAAARAVVVTCAREDGIFATRDGEGDAFGPPEGALLPNIVKGDLDRAMAEAAVALDVDYSTPRQVHAAMEPHGTIAEWHGEKLTLHCSMQIFRQARPVLANSLGIAPEDIRLISPFIGGGFGGKNVSADALLAAVAAKRLGRPVKVALARTQIFHACYGRSDTYQRIRLAADAQGRLLGYGQDSLVSQKVGANSFEPVPLGAIALYRGEHRSFTTRVAPVNLVAHGPVRAPGEAVGMIALECAMDELARELGLDPIELRRRNEPESDPTTGRPFSSRRLSECFDEGARRFGWDRRERRCEGEWLVGHGVATAARVNFLADSSARVTLTREGRAIVETDMTDLGTGTYTILAQVAGETLGLPVGSVDVRLGDSDFPTGAGSGGSFGAASSASSVALACEDIVRELAAAMGATPEEMTLKDGHVIAGNRRVPLDELVGDAPIVAIGTIHPGANNRRFSQAAHGAQFCEAWVNAVTGEVRVKRMLGVFDCGRILNHKTARSQAIGGMIWGLGYALHEELHIDPRTGAIVNRDFGEYHIPTNADVPQIEAWFVEEIDRHANPVGAKGIGELGISGAGAAVANAVFDACGVRVRDMPITPDKLLMELPPI</sequence>
<dbReference type="Pfam" id="PF01315">
    <property type="entry name" value="Ald_Xan_dh_C"/>
    <property type="match status" value="1"/>
</dbReference>
<dbReference type="SMART" id="SM01008">
    <property type="entry name" value="Ald_Xan_dh_C"/>
    <property type="match status" value="1"/>
</dbReference>
<organism evidence="3 4">
    <name type="scientific">Sphingomonas lycopersici</name>
    <dbReference type="NCBI Taxonomy" id="2951807"/>
    <lineage>
        <taxon>Bacteria</taxon>
        <taxon>Pseudomonadati</taxon>
        <taxon>Pseudomonadota</taxon>
        <taxon>Alphaproteobacteria</taxon>
        <taxon>Sphingomonadales</taxon>
        <taxon>Sphingomonadaceae</taxon>
        <taxon>Sphingomonas</taxon>
    </lineage>
</organism>
<dbReference type="InterPro" id="IPR016208">
    <property type="entry name" value="Ald_Oxase/xanthine_DH-like"/>
</dbReference>
<evidence type="ECO:0000313" key="3">
    <source>
        <dbReference type="EMBL" id="MCW6533845.1"/>
    </source>
</evidence>
<dbReference type="RefSeq" id="WP_265267883.1">
    <property type="nucleotide sequence ID" value="NZ_JANFAV010000001.1"/>
</dbReference>
<dbReference type="InterPro" id="IPR036856">
    <property type="entry name" value="Ald_Oxase/Xan_DH_a/b_sf"/>
</dbReference>
<dbReference type="InterPro" id="IPR037165">
    <property type="entry name" value="AldOxase/xan_DH_Mopterin-bd_sf"/>
</dbReference>
<evidence type="ECO:0000256" key="1">
    <source>
        <dbReference type="SAM" id="MobiDB-lite"/>
    </source>
</evidence>
<dbReference type="InterPro" id="IPR000674">
    <property type="entry name" value="Ald_Oxase/Xan_DH_a/b"/>
</dbReference>
<dbReference type="InterPro" id="IPR046867">
    <property type="entry name" value="AldOxase/xan_DH_MoCoBD2"/>
</dbReference>
<dbReference type="GO" id="GO:0005506">
    <property type="term" value="F:iron ion binding"/>
    <property type="evidence" value="ECO:0007669"/>
    <property type="project" value="InterPro"/>
</dbReference>
<dbReference type="PANTHER" id="PTHR11908:SF123">
    <property type="entry name" value="ALDEHYDE OXIDOREDUCTASE MOLYBDENUM-BINDING SUBUNIT PAOC"/>
    <property type="match status" value="1"/>
</dbReference>
<proteinExistence type="predicted"/>
<keyword evidence="4" id="KW-1185">Reference proteome</keyword>